<dbReference type="Pfam" id="PF01261">
    <property type="entry name" value="AP_endonuc_2"/>
    <property type="match status" value="1"/>
</dbReference>
<dbReference type="AlphaFoldDB" id="A0A916YUA9"/>
<name>A0A916YUA9_9BACL</name>
<evidence type="ECO:0000259" key="1">
    <source>
        <dbReference type="Pfam" id="PF01261"/>
    </source>
</evidence>
<organism evidence="2 3">
    <name type="scientific">Paenibacillus nasutitermitis</name>
    <dbReference type="NCBI Taxonomy" id="1652958"/>
    <lineage>
        <taxon>Bacteria</taxon>
        <taxon>Bacillati</taxon>
        <taxon>Bacillota</taxon>
        <taxon>Bacilli</taxon>
        <taxon>Bacillales</taxon>
        <taxon>Paenibacillaceae</taxon>
        <taxon>Paenibacillus</taxon>
    </lineage>
</organism>
<dbReference type="InterPro" id="IPR013022">
    <property type="entry name" value="Xyl_isomerase-like_TIM-brl"/>
</dbReference>
<dbReference type="Gene3D" id="3.20.20.150">
    <property type="entry name" value="Divalent-metal-dependent TIM barrel enzymes"/>
    <property type="match status" value="1"/>
</dbReference>
<accession>A0A916YUA9</accession>
<keyword evidence="2" id="KW-0413">Isomerase</keyword>
<dbReference type="PANTHER" id="PTHR12110:SF41">
    <property type="entry name" value="INOSOSE DEHYDRATASE"/>
    <property type="match status" value="1"/>
</dbReference>
<feature type="domain" description="Xylose isomerase-like TIM barrel" evidence="1">
    <location>
        <begin position="110"/>
        <end position="236"/>
    </location>
</feature>
<dbReference type="PANTHER" id="PTHR12110">
    <property type="entry name" value="HYDROXYPYRUVATE ISOMERASE"/>
    <property type="match status" value="1"/>
</dbReference>
<comment type="caution">
    <text evidence="2">The sequence shown here is derived from an EMBL/GenBank/DDBJ whole genome shotgun (WGS) entry which is preliminary data.</text>
</comment>
<dbReference type="GO" id="GO:0016853">
    <property type="term" value="F:isomerase activity"/>
    <property type="evidence" value="ECO:0007669"/>
    <property type="project" value="UniProtKB-KW"/>
</dbReference>
<dbReference type="EMBL" id="BMHP01000001">
    <property type="protein sequence ID" value="GGD61597.1"/>
    <property type="molecule type" value="Genomic_DNA"/>
</dbReference>
<proteinExistence type="predicted"/>
<dbReference type="InterPro" id="IPR050312">
    <property type="entry name" value="IolE/XylAMocC-like"/>
</dbReference>
<keyword evidence="3" id="KW-1185">Reference proteome</keyword>
<protein>
    <submittedName>
        <fullName evidence="2">Sugar phosphate isomerase</fullName>
    </submittedName>
</protein>
<sequence>MGTKKIAIQTQLWGNSNLEQDFQPIFDEARNAGYEGAECRFTVLKQKERLKLYLTEHSFTLVGVHASPEAFFDHGIPKPELDSILADMQDLNVMRLLISGGNLANLQDIMILADRCRAVGIELLYHNHAYEFEPGYQIFDELLKHPGVAIALDIGWLYRAGHKLEDFLDRYGERIRYFHIKDTTPDQWRELGTGDLDMKAVIKLIEQIPMDWWTVEQDNSELKAFESAAQSRKFLAQSDY</sequence>
<dbReference type="Proteomes" id="UP000612456">
    <property type="component" value="Unassembled WGS sequence"/>
</dbReference>
<evidence type="ECO:0000313" key="2">
    <source>
        <dbReference type="EMBL" id="GGD61597.1"/>
    </source>
</evidence>
<gene>
    <name evidence="2" type="ORF">GCM10010911_19320</name>
</gene>
<dbReference type="SUPFAM" id="SSF51658">
    <property type="entry name" value="Xylose isomerase-like"/>
    <property type="match status" value="1"/>
</dbReference>
<reference evidence="2" key="2">
    <citation type="submission" date="2020-09" db="EMBL/GenBank/DDBJ databases">
        <authorList>
            <person name="Sun Q."/>
            <person name="Zhou Y."/>
        </authorList>
    </citation>
    <scope>NUCLEOTIDE SEQUENCE</scope>
    <source>
        <strain evidence="2">CGMCC 1.15178</strain>
    </source>
</reference>
<reference evidence="2" key="1">
    <citation type="journal article" date="2014" name="Int. J. Syst. Evol. Microbiol.">
        <title>Complete genome sequence of Corynebacterium casei LMG S-19264T (=DSM 44701T), isolated from a smear-ripened cheese.</title>
        <authorList>
            <consortium name="US DOE Joint Genome Institute (JGI-PGF)"/>
            <person name="Walter F."/>
            <person name="Albersmeier A."/>
            <person name="Kalinowski J."/>
            <person name="Ruckert C."/>
        </authorList>
    </citation>
    <scope>NUCLEOTIDE SEQUENCE</scope>
    <source>
        <strain evidence="2">CGMCC 1.15178</strain>
    </source>
</reference>
<evidence type="ECO:0000313" key="3">
    <source>
        <dbReference type="Proteomes" id="UP000612456"/>
    </source>
</evidence>
<dbReference type="InterPro" id="IPR036237">
    <property type="entry name" value="Xyl_isomerase-like_sf"/>
</dbReference>